<dbReference type="CDD" id="cd04301">
    <property type="entry name" value="NAT_SF"/>
    <property type="match status" value="1"/>
</dbReference>
<protein>
    <submittedName>
        <fullName evidence="2">N-acetyltransferase</fullName>
    </submittedName>
</protein>
<dbReference type="Proteomes" id="UP000612282">
    <property type="component" value="Unassembled WGS sequence"/>
</dbReference>
<dbReference type="PROSITE" id="PS51186">
    <property type="entry name" value="GNAT"/>
    <property type="match status" value="1"/>
</dbReference>
<proteinExistence type="predicted"/>
<sequence>MRPDGWHLTEDLDDFISDTTAFLRSRPALHTMALTSIERLRVRGQTTPATLLGRLHQGGQVRATFHQPPGRGPALTPLTPDQADSLAAHLIATGHRPPSAGGDRSTAENFTDAWRRHTGTTPTVRVRLILHRLATLTPPQPKPPGRGRPATAADHDHLLQWCRDLAVDLHEDVTVDDTTWPGTRFAEKTYTFWQNPDGEDVAMAGVTPMIGGQIRVDPVYTPRRHRRHGYGAAVTTEVTRAALAAGATDVVLFTDAGNPTSNALYRRLGYVPLTDWAVYDLG</sequence>
<dbReference type="Gene3D" id="3.40.630.30">
    <property type="match status" value="1"/>
</dbReference>
<evidence type="ECO:0000313" key="3">
    <source>
        <dbReference type="Proteomes" id="UP000612282"/>
    </source>
</evidence>
<name>A0ABQ3XLM0_9ACTN</name>
<dbReference type="RefSeq" id="WP_203805486.1">
    <property type="nucleotide sequence ID" value="NZ_BAAAQE010000112.1"/>
</dbReference>
<evidence type="ECO:0000259" key="1">
    <source>
        <dbReference type="PROSITE" id="PS51186"/>
    </source>
</evidence>
<dbReference type="EMBL" id="BOMG01000097">
    <property type="protein sequence ID" value="GID59409.1"/>
    <property type="molecule type" value="Genomic_DNA"/>
</dbReference>
<dbReference type="SUPFAM" id="SSF55729">
    <property type="entry name" value="Acyl-CoA N-acyltransferases (Nat)"/>
    <property type="match status" value="1"/>
</dbReference>
<reference evidence="2 3" key="1">
    <citation type="submission" date="2021-01" db="EMBL/GenBank/DDBJ databases">
        <title>Whole genome shotgun sequence of Actinoplanes couchii NBRC 106145.</title>
        <authorList>
            <person name="Komaki H."/>
            <person name="Tamura T."/>
        </authorList>
    </citation>
    <scope>NUCLEOTIDE SEQUENCE [LARGE SCALE GENOMIC DNA]</scope>
    <source>
        <strain evidence="2 3">NBRC 106145</strain>
    </source>
</reference>
<organism evidence="2 3">
    <name type="scientific">Actinoplanes couchii</name>
    <dbReference type="NCBI Taxonomy" id="403638"/>
    <lineage>
        <taxon>Bacteria</taxon>
        <taxon>Bacillati</taxon>
        <taxon>Actinomycetota</taxon>
        <taxon>Actinomycetes</taxon>
        <taxon>Micromonosporales</taxon>
        <taxon>Micromonosporaceae</taxon>
        <taxon>Actinoplanes</taxon>
    </lineage>
</organism>
<comment type="caution">
    <text evidence="2">The sequence shown here is derived from an EMBL/GenBank/DDBJ whole genome shotgun (WGS) entry which is preliminary data.</text>
</comment>
<evidence type="ECO:0000313" key="2">
    <source>
        <dbReference type="EMBL" id="GID59409.1"/>
    </source>
</evidence>
<dbReference type="Pfam" id="PF00583">
    <property type="entry name" value="Acetyltransf_1"/>
    <property type="match status" value="1"/>
</dbReference>
<dbReference type="InterPro" id="IPR016181">
    <property type="entry name" value="Acyl_CoA_acyltransferase"/>
</dbReference>
<accession>A0ABQ3XLM0</accession>
<feature type="domain" description="N-acetyltransferase" evidence="1">
    <location>
        <begin position="145"/>
        <end position="282"/>
    </location>
</feature>
<keyword evidence="3" id="KW-1185">Reference proteome</keyword>
<gene>
    <name evidence="2" type="ORF">Aco03nite_078130</name>
</gene>
<dbReference type="InterPro" id="IPR000182">
    <property type="entry name" value="GNAT_dom"/>
</dbReference>